<keyword evidence="5" id="KW-0378">Hydrolase</keyword>
<keyword evidence="2" id="KW-0347">Helicase</keyword>
<name>A0A4Q7YA50_9ACTN</name>
<comment type="caution">
    <text evidence="5">The sequence shown here is derived from an EMBL/GenBank/DDBJ whole genome shotgun (WGS) entry which is preliminary data.</text>
</comment>
<sequence length="301" mass="33314">MQPALSAAAVTVVGMRNPTDGGQAVLPGMPRRLLRASPKSLADFSDCPRRYRFANVDRPVPPRGPRFAHHTVGTALHQVLSSWWDLPLERRTPGAARQLLYAAWTPTGFRDDEQSDRWRARAAGWLTDYLADVDPTEEPRSRERTVSTTTERMTLSGRVDRIDERGDELVVVDYKTGRTASTDDEARGSQALALYVLAVRRTMRRPCNRVELHHVPSGTVAAFEHTERSLANHARRAEDIAIDIQVATEAMTSGQDPDAAFPAVPGKQCGWCDFRSSCPTGQAAVPAREPWSFLPEDDDGT</sequence>
<dbReference type="AlphaFoldDB" id="A0A4Q7YA50"/>
<keyword evidence="5" id="KW-0269">Exonuclease</keyword>
<dbReference type="GO" id="GO:0004527">
    <property type="term" value="F:exonuclease activity"/>
    <property type="evidence" value="ECO:0007669"/>
    <property type="project" value="UniProtKB-KW"/>
</dbReference>
<evidence type="ECO:0000256" key="1">
    <source>
        <dbReference type="ARBA" id="ARBA00022763"/>
    </source>
</evidence>
<evidence type="ECO:0000256" key="3">
    <source>
        <dbReference type="ARBA" id="ARBA00023204"/>
    </source>
</evidence>
<dbReference type="Proteomes" id="UP000292507">
    <property type="component" value="Unassembled WGS sequence"/>
</dbReference>
<keyword evidence="2" id="KW-0067">ATP-binding</keyword>
<evidence type="ECO:0000259" key="4">
    <source>
        <dbReference type="Pfam" id="PF12705"/>
    </source>
</evidence>
<keyword evidence="6" id="KW-1185">Reference proteome</keyword>
<dbReference type="InterPro" id="IPR038726">
    <property type="entry name" value="PDDEXK_AddAB-type"/>
</dbReference>
<evidence type="ECO:0000256" key="2">
    <source>
        <dbReference type="ARBA" id="ARBA00022806"/>
    </source>
</evidence>
<dbReference type="GO" id="GO:0006281">
    <property type="term" value="P:DNA repair"/>
    <property type="evidence" value="ECO:0007669"/>
    <property type="project" value="UniProtKB-KW"/>
</dbReference>
<accession>A0A4Q7YA50</accession>
<dbReference type="GO" id="GO:0004386">
    <property type="term" value="F:helicase activity"/>
    <property type="evidence" value="ECO:0007669"/>
    <property type="project" value="UniProtKB-KW"/>
</dbReference>
<organism evidence="5 6">
    <name type="scientific">Blastococcus saxobsidens</name>
    <dbReference type="NCBI Taxonomy" id="138336"/>
    <lineage>
        <taxon>Bacteria</taxon>
        <taxon>Bacillati</taxon>
        <taxon>Actinomycetota</taxon>
        <taxon>Actinomycetes</taxon>
        <taxon>Geodermatophilales</taxon>
        <taxon>Geodermatophilaceae</taxon>
        <taxon>Blastococcus</taxon>
    </lineage>
</organism>
<reference evidence="5 6" key="1">
    <citation type="submission" date="2019-02" db="EMBL/GenBank/DDBJ databases">
        <title>Sequencing the genomes of 1000 actinobacteria strains.</title>
        <authorList>
            <person name="Klenk H.-P."/>
        </authorList>
    </citation>
    <scope>NUCLEOTIDE SEQUENCE [LARGE SCALE GENOMIC DNA]</scope>
    <source>
        <strain evidence="5 6">DSM 44509</strain>
    </source>
</reference>
<dbReference type="InterPro" id="IPR011604">
    <property type="entry name" value="PDDEXK-like_dom_sf"/>
</dbReference>
<evidence type="ECO:0000313" key="5">
    <source>
        <dbReference type="EMBL" id="RZU32979.1"/>
    </source>
</evidence>
<protein>
    <submittedName>
        <fullName evidence="5">RecB family exonuclease</fullName>
    </submittedName>
</protein>
<dbReference type="EMBL" id="SHKV01000001">
    <property type="protein sequence ID" value="RZU32979.1"/>
    <property type="molecule type" value="Genomic_DNA"/>
</dbReference>
<feature type="domain" description="PD-(D/E)XK endonuclease-like" evidence="4">
    <location>
        <begin position="35"/>
        <end position="279"/>
    </location>
</feature>
<keyword evidence="1" id="KW-0227">DNA damage</keyword>
<dbReference type="Gene3D" id="3.90.320.10">
    <property type="match status" value="1"/>
</dbReference>
<dbReference type="SUPFAM" id="SSF52980">
    <property type="entry name" value="Restriction endonuclease-like"/>
    <property type="match status" value="1"/>
</dbReference>
<gene>
    <name evidence="5" type="ORF">BKA19_2694</name>
</gene>
<dbReference type="InterPro" id="IPR011335">
    <property type="entry name" value="Restrct_endonuc-II-like"/>
</dbReference>
<keyword evidence="3" id="KW-0234">DNA repair</keyword>
<keyword evidence="5" id="KW-0540">Nuclease</keyword>
<proteinExistence type="predicted"/>
<keyword evidence="2" id="KW-0547">Nucleotide-binding</keyword>
<evidence type="ECO:0000313" key="6">
    <source>
        <dbReference type="Proteomes" id="UP000292507"/>
    </source>
</evidence>
<dbReference type="Pfam" id="PF12705">
    <property type="entry name" value="PDDEXK_1"/>
    <property type="match status" value="1"/>
</dbReference>